<accession>F9YB45</accession>
<dbReference type="PANTHER" id="PTHR30290">
    <property type="entry name" value="PERIPLASMIC BINDING COMPONENT OF ABC TRANSPORTER"/>
    <property type="match status" value="1"/>
</dbReference>
<dbReference type="InterPro" id="IPR039424">
    <property type="entry name" value="SBP_5"/>
</dbReference>
<reference evidence="7 8" key="1">
    <citation type="journal article" date="2011" name="J. Bacteriol.">
        <title>Complete genome sequence of the industrial strain Ketogulonicigenium vulgare WSH-001.</title>
        <authorList>
            <person name="Liu L."/>
            <person name="Li Y."/>
            <person name="Zhang J."/>
            <person name="Zhou Z."/>
            <person name="Liu J."/>
            <person name="Li X."/>
            <person name="Zhou J."/>
            <person name="Du G."/>
            <person name="Wang L."/>
            <person name="Chen J."/>
        </authorList>
    </citation>
    <scope>NUCLEOTIDE SEQUENCE [LARGE SCALE GENOMIC DNA]</scope>
    <source>
        <strain evidence="7 8">WSH-001</strain>
        <plasmid evidence="8">pKVU_100</plasmid>
    </source>
</reference>
<dbReference type="Pfam" id="PF00496">
    <property type="entry name" value="SBP_bac_5"/>
    <property type="match status" value="1"/>
</dbReference>
<dbReference type="EMBL" id="CP002019">
    <property type="protein sequence ID" value="AEM42597.1"/>
    <property type="molecule type" value="Genomic_DNA"/>
</dbReference>
<dbReference type="GO" id="GO:0030288">
    <property type="term" value="C:outer membrane-bounded periplasmic space"/>
    <property type="evidence" value="ECO:0007669"/>
    <property type="project" value="UniProtKB-ARBA"/>
</dbReference>
<dbReference type="GO" id="GO:1904680">
    <property type="term" value="F:peptide transmembrane transporter activity"/>
    <property type="evidence" value="ECO:0007669"/>
    <property type="project" value="TreeGrafter"/>
</dbReference>
<evidence type="ECO:0000256" key="1">
    <source>
        <dbReference type="ARBA" id="ARBA00004418"/>
    </source>
</evidence>
<sequence>MTFKLARRPLLAGSIATLAMMAAMAQAELASPPDTVRLGFDIDSLSLDARLAAETTSYRLNDLLYDGLVRLDRDLLPQPALATSWEQPDATTLIFHLREGVTFHDGSVLSAEDVVYTYTTMLDPALNARNRSLYTPIAAVTAIDPLTVEFKLAEPYAPLFSYLDLGIVPQALAEGNADFGTTPVGTGPFKLEAWTRGSQINLTANPDYWGGRPAVQNIEVVIVGNGTARAQALAAGDVDLIMTPLPPAETQMLDGMGRFDHTITPAVAFTYVNFNTGDALLSDPALRAALAKLIDQPTIVDQIFGGLDLPASSILMPAFPWVVDDSIAQPGFDMQAAMAELDALGWVMGPAGIRVKDGQELALSIGTNSEDAERIQSVEYLQNVFTGAGIRTEAVIVDYPTFMQGNQGKTYQISFLSWGNLVDPDRAMFGQLRSGGNFNWGSYANPEVDAALDAGRAATTVEERASAYRAAAAVISAEVPYYVISHMQLHTFVSDKLAGFAPDPRGFLTDLAAPAQ</sequence>
<evidence type="ECO:0000256" key="5">
    <source>
        <dbReference type="SAM" id="SignalP"/>
    </source>
</evidence>
<comment type="subcellular location">
    <subcellularLocation>
        <location evidence="1">Periplasm</location>
    </subcellularLocation>
</comment>
<dbReference type="PATRIC" id="fig|759362.5.peg.2873"/>
<keyword evidence="7" id="KW-0614">Plasmid</keyword>
<dbReference type="GO" id="GO:0015833">
    <property type="term" value="P:peptide transport"/>
    <property type="evidence" value="ECO:0007669"/>
    <property type="project" value="TreeGrafter"/>
</dbReference>
<dbReference type="KEGG" id="kvl:KVU_PA0180"/>
<keyword evidence="4 5" id="KW-0732">Signal</keyword>
<feature type="domain" description="Solute-binding protein family 5" evidence="6">
    <location>
        <begin position="77"/>
        <end position="439"/>
    </location>
</feature>
<proteinExistence type="inferred from homology"/>
<dbReference type="PANTHER" id="PTHR30290:SF9">
    <property type="entry name" value="OLIGOPEPTIDE-BINDING PROTEIN APPA"/>
    <property type="match status" value="1"/>
</dbReference>
<keyword evidence="3" id="KW-0813">Transport</keyword>
<dbReference type="Proteomes" id="UP000000692">
    <property type="component" value="Plasmid 1"/>
</dbReference>
<dbReference type="GO" id="GO:0043190">
    <property type="term" value="C:ATP-binding cassette (ABC) transporter complex"/>
    <property type="evidence" value="ECO:0007669"/>
    <property type="project" value="InterPro"/>
</dbReference>
<protein>
    <submittedName>
        <fullName evidence="7">Peptide ABC transporter, periplasmic peptide-binding protein</fullName>
    </submittedName>
</protein>
<dbReference type="RefSeq" id="WP_014538266.1">
    <property type="nucleotide sequence ID" value="NC_017386.1"/>
</dbReference>
<dbReference type="HOGENOM" id="CLU_017028_7_4_5"/>
<dbReference type="SUPFAM" id="SSF53850">
    <property type="entry name" value="Periplasmic binding protein-like II"/>
    <property type="match status" value="1"/>
</dbReference>
<dbReference type="Gene3D" id="3.10.105.10">
    <property type="entry name" value="Dipeptide-binding Protein, Domain 3"/>
    <property type="match status" value="1"/>
</dbReference>
<evidence type="ECO:0000256" key="2">
    <source>
        <dbReference type="ARBA" id="ARBA00005695"/>
    </source>
</evidence>
<feature type="chain" id="PRO_5003391954" evidence="5">
    <location>
        <begin position="26"/>
        <end position="516"/>
    </location>
</feature>
<name>F9YB45_KETVW</name>
<evidence type="ECO:0000313" key="7">
    <source>
        <dbReference type="EMBL" id="AEM42597.1"/>
    </source>
</evidence>
<dbReference type="InterPro" id="IPR030678">
    <property type="entry name" value="Peptide/Ni-bd"/>
</dbReference>
<comment type="similarity">
    <text evidence="2">Belongs to the bacterial solute-binding protein 5 family.</text>
</comment>
<gene>
    <name evidence="7" type="ordered locus">KVU_PA0180</name>
</gene>
<dbReference type="InterPro" id="IPR000914">
    <property type="entry name" value="SBP_5_dom"/>
</dbReference>
<evidence type="ECO:0000313" key="8">
    <source>
        <dbReference type="Proteomes" id="UP000000692"/>
    </source>
</evidence>
<dbReference type="AlphaFoldDB" id="F9YB45"/>
<evidence type="ECO:0000256" key="4">
    <source>
        <dbReference type="ARBA" id="ARBA00022729"/>
    </source>
</evidence>
<dbReference type="CDD" id="cd00995">
    <property type="entry name" value="PBP2_NikA_DppA_OppA_like"/>
    <property type="match status" value="1"/>
</dbReference>
<dbReference type="Gene3D" id="3.40.190.10">
    <property type="entry name" value="Periplasmic binding protein-like II"/>
    <property type="match status" value="1"/>
</dbReference>
<organism evidence="7 8">
    <name type="scientific">Ketogulonicigenium vulgare (strain WSH-001)</name>
    <dbReference type="NCBI Taxonomy" id="759362"/>
    <lineage>
        <taxon>Bacteria</taxon>
        <taxon>Pseudomonadati</taxon>
        <taxon>Pseudomonadota</taxon>
        <taxon>Alphaproteobacteria</taxon>
        <taxon>Rhodobacterales</taxon>
        <taxon>Roseobacteraceae</taxon>
        <taxon>Ketogulonicigenium</taxon>
    </lineage>
</organism>
<keyword evidence="8" id="KW-1185">Reference proteome</keyword>
<dbReference type="PIRSF" id="PIRSF002741">
    <property type="entry name" value="MppA"/>
    <property type="match status" value="1"/>
</dbReference>
<geneLocation type="plasmid" evidence="8">
    <name>pKVU_100</name>
</geneLocation>
<feature type="signal peptide" evidence="5">
    <location>
        <begin position="1"/>
        <end position="25"/>
    </location>
</feature>
<evidence type="ECO:0000256" key="3">
    <source>
        <dbReference type="ARBA" id="ARBA00022448"/>
    </source>
</evidence>
<evidence type="ECO:0000259" key="6">
    <source>
        <dbReference type="Pfam" id="PF00496"/>
    </source>
</evidence>
<dbReference type="OrthoDB" id="9803988at2"/>